<feature type="transmembrane region" description="Helical" evidence="1">
    <location>
        <begin position="20"/>
        <end position="42"/>
    </location>
</feature>
<name>A0A370N641_9BURK</name>
<sequence length="175" mass="18638">MELHMHSHHFARRMPDWRAAVIGGCVAGAVFLVLEILAMWAIGQSPWGPPRMIAAIVLGRDALAQPATFAAGVMLAALIVHFVLAIVFAIILAVIMAPFSLDSSVGMASLAGGLFGVAVYLVNFYGMTAFFPWFAEARGWVSFICHIVFGLVAADMYLRLERKEAEAGGTGAATG</sequence>
<protein>
    <recommendedName>
        <fullName evidence="4">Sodium:proline symporter</fullName>
    </recommendedName>
</protein>
<accession>A0A370N641</accession>
<evidence type="ECO:0000256" key="1">
    <source>
        <dbReference type="SAM" id="Phobius"/>
    </source>
</evidence>
<feature type="transmembrane region" description="Helical" evidence="1">
    <location>
        <begin position="140"/>
        <end position="158"/>
    </location>
</feature>
<dbReference type="EMBL" id="QHKS01000012">
    <property type="protein sequence ID" value="RDK01071.1"/>
    <property type="molecule type" value="Genomic_DNA"/>
</dbReference>
<feature type="transmembrane region" description="Helical" evidence="1">
    <location>
        <begin position="69"/>
        <end position="95"/>
    </location>
</feature>
<comment type="caution">
    <text evidence="2">The sequence shown here is derived from an EMBL/GenBank/DDBJ whole genome shotgun (WGS) entry which is preliminary data.</text>
</comment>
<organism evidence="2 3">
    <name type="scientific">Paraburkholderia lacunae</name>
    <dbReference type="NCBI Taxonomy" id="2211104"/>
    <lineage>
        <taxon>Bacteria</taxon>
        <taxon>Pseudomonadati</taxon>
        <taxon>Pseudomonadota</taxon>
        <taxon>Betaproteobacteria</taxon>
        <taxon>Burkholderiales</taxon>
        <taxon>Burkholderiaceae</taxon>
        <taxon>Paraburkholderia</taxon>
    </lineage>
</organism>
<keyword evidence="1" id="KW-0472">Membrane</keyword>
<reference evidence="3" key="1">
    <citation type="submission" date="2018-05" db="EMBL/GenBank/DDBJ databases">
        <authorList>
            <person name="Feng T."/>
        </authorList>
    </citation>
    <scope>NUCLEOTIDE SEQUENCE [LARGE SCALE GENOMIC DNA]</scope>
    <source>
        <strain evidence="3">S27</strain>
    </source>
</reference>
<dbReference type="Proteomes" id="UP000254875">
    <property type="component" value="Unassembled WGS sequence"/>
</dbReference>
<evidence type="ECO:0000313" key="3">
    <source>
        <dbReference type="Proteomes" id="UP000254875"/>
    </source>
</evidence>
<keyword evidence="1" id="KW-1133">Transmembrane helix</keyword>
<evidence type="ECO:0008006" key="4">
    <source>
        <dbReference type="Google" id="ProtNLM"/>
    </source>
</evidence>
<keyword evidence="1" id="KW-0812">Transmembrane</keyword>
<evidence type="ECO:0000313" key="2">
    <source>
        <dbReference type="EMBL" id="RDK01071.1"/>
    </source>
</evidence>
<dbReference type="OrthoDB" id="6169516at2"/>
<dbReference type="AlphaFoldDB" id="A0A370N641"/>
<dbReference type="RefSeq" id="WP_115102913.1">
    <property type="nucleotide sequence ID" value="NZ_QHKS01000012.1"/>
</dbReference>
<proteinExistence type="predicted"/>
<feature type="transmembrane region" description="Helical" evidence="1">
    <location>
        <begin position="107"/>
        <end position="134"/>
    </location>
</feature>
<gene>
    <name evidence="2" type="ORF">DLM46_19935</name>
</gene>
<keyword evidence="3" id="KW-1185">Reference proteome</keyword>